<sequence length="331" mass="35727">MPPSFRLGRRERPPASLHTWLTRVLAEEPALGDASLRRAARHAAMGSWEHARDLLAATGKDWALRTHRVSVLAHGALGLQWATAWLLAEPESLDARVLGAQVDVLELRALILRRDPSATNELAAAVVEGLEELAELAPADPGPWISLLTLAPVLGEGRAVRTRWGEASFETGEQSFEWFREAVARDPENWLAHQLMLRAQISRLRMSPPRESLALLDYAAAVAAAVDPESPLIVLGVHAAAALDQGALVPLLRPSELGWFTERLGQDLDAAFEGWFRGAGLRRHPQAGYDLAALAGALNRARRGADAHEVAAELAALTGVALPPDAEEPSP</sequence>
<comment type="caution">
    <text evidence="1">The sequence shown here is derived from an EMBL/GenBank/DDBJ whole genome shotgun (WGS) entry which is preliminary data.</text>
</comment>
<protein>
    <submittedName>
        <fullName evidence="1">Uncharacterized protein</fullName>
    </submittedName>
</protein>
<evidence type="ECO:0000313" key="2">
    <source>
        <dbReference type="Proteomes" id="UP000675781"/>
    </source>
</evidence>
<keyword evidence="2" id="KW-1185">Reference proteome</keyword>
<evidence type="ECO:0000313" key="1">
    <source>
        <dbReference type="EMBL" id="MBR7834806.1"/>
    </source>
</evidence>
<accession>A0A941ITX2</accession>
<reference evidence="1" key="1">
    <citation type="submission" date="2021-04" db="EMBL/GenBank/DDBJ databases">
        <title>Genome based classification of Actinospica acidithermotolerans sp. nov., an actinobacterium isolated from an Indonesian hot spring.</title>
        <authorList>
            <person name="Kusuma A.B."/>
            <person name="Putra K.E."/>
            <person name="Nafisah S."/>
            <person name="Loh J."/>
            <person name="Nouioui I."/>
            <person name="Goodfellow M."/>
        </authorList>
    </citation>
    <scope>NUCLEOTIDE SEQUENCE</scope>
    <source>
        <strain evidence="1">CSCA 57</strain>
    </source>
</reference>
<dbReference type="RefSeq" id="WP_212529319.1">
    <property type="nucleotide sequence ID" value="NZ_JAGSOG010000071.1"/>
</dbReference>
<dbReference type="Proteomes" id="UP000675781">
    <property type="component" value="Unassembled WGS sequence"/>
</dbReference>
<gene>
    <name evidence="1" type="ORF">KDL01_16135</name>
</gene>
<proteinExistence type="predicted"/>
<organism evidence="1 2">
    <name type="scientific">Actinospica durhamensis</name>
    <dbReference type="NCBI Taxonomy" id="1508375"/>
    <lineage>
        <taxon>Bacteria</taxon>
        <taxon>Bacillati</taxon>
        <taxon>Actinomycetota</taxon>
        <taxon>Actinomycetes</taxon>
        <taxon>Catenulisporales</taxon>
        <taxon>Actinospicaceae</taxon>
        <taxon>Actinospica</taxon>
    </lineage>
</organism>
<dbReference type="AlphaFoldDB" id="A0A941ITX2"/>
<name>A0A941ITX2_9ACTN</name>
<dbReference type="EMBL" id="JAGSOG010000071">
    <property type="protein sequence ID" value="MBR7834806.1"/>
    <property type="molecule type" value="Genomic_DNA"/>
</dbReference>